<protein>
    <submittedName>
        <fullName evidence="2">Class I SAM-dependent methyltransferase</fullName>
    </submittedName>
</protein>
<gene>
    <name evidence="2" type="ORF">FCL54_00860</name>
</gene>
<evidence type="ECO:0000313" key="2">
    <source>
        <dbReference type="EMBL" id="TLS38894.1"/>
    </source>
</evidence>
<dbReference type="InterPro" id="IPR013216">
    <property type="entry name" value="Methyltransf_11"/>
</dbReference>
<evidence type="ECO:0000259" key="1">
    <source>
        <dbReference type="Pfam" id="PF08241"/>
    </source>
</evidence>
<dbReference type="OrthoDB" id="9772751at2"/>
<reference evidence="2 3" key="1">
    <citation type="submission" date="2019-04" db="EMBL/GenBank/DDBJ databases">
        <title>Bacillus caeni sp. nov., a bacterium isolated from mangrove sediment.</title>
        <authorList>
            <person name="Huang H."/>
            <person name="Mo K."/>
            <person name="Hu Y."/>
        </authorList>
    </citation>
    <scope>NUCLEOTIDE SEQUENCE [LARGE SCALE GENOMIC DNA]</scope>
    <source>
        <strain evidence="2 3">HB172195</strain>
    </source>
</reference>
<organism evidence="2 3">
    <name type="scientific">Exobacillus caeni</name>
    <dbReference type="NCBI Taxonomy" id="2574798"/>
    <lineage>
        <taxon>Bacteria</taxon>
        <taxon>Bacillati</taxon>
        <taxon>Bacillota</taxon>
        <taxon>Bacilli</taxon>
        <taxon>Bacillales</taxon>
        <taxon>Guptibacillaceae</taxon>
        <taxon>Exobacillus</taxon>
    </lineage>
</organism>
<dbReference type="Pfam" id="PF08241">
    <property type="entry name" value="Methyltransf_11"/>
    <property type="match status" value="1"/>
</dbReference>
<dbReference type="Gene3D" id="3.40.50.150">
    <property type="entry name" value="Vaccinia Virus protein VP39"/>
    <property type="match status" value="1"/>
</dbReference>
<keyword evidence="2" id="KW-0489">Methyltransferase</keyword>
<dbReference type="GO" id="GO:0008757">
    <property type="term" value="F:S-adenosylmethionine-dependent methyltransferase activity"/>
    <property type="evidence" value="ECO:0007669"/>
    <property type="project" value="InterPro"/>
</dbReference>
<accession>A0A5R9FE96</accession>
<sequence>MKDLNKVISERYNRVSGVYDFMDTMIKHQWRKELLKHVSGEVLEAGVGTGANLPFYPEQVKVAGIDISEGMLKQARKKVASNHLQDKVTLRKMDIQDLEFPDNSFDYVISTCVFCSVPDPVKGLEELKRVCKPNGRIFMLEHMRSENVVLGPIMDVINPFVVRLWGANINRRTIENIKAAGLSIEKNEKLFGSVMRKLTLTVI</sequence>
<dbReference type="GO" id="GO:0032259">
    <property type="term" value="P:methylation"/>
    <property type="evidence" value="ECO:0007669"/>
    <property type="project" value="UniProtKB-KW"/>
</dbReference>
<dbReference type="InterPro" id="IPR052356">
    <property type="entry name" value="Thiol_S-MT"/>
</dbReference>
<dbReference type="SUPFAM" id="SSF53335">
    <property type="entry name" value="S-adenosyl-L-methionine-dependent methyltransferases"/>
    <property type="match status" value="1"/>
</dbReference>
<keyword evidence="2" id="KW-0808">Transferase</keyword>
<dbReference type="PANTHER" id="PTHR45036">
    <property type="entry name" value="METHYLTRANSFERASE LIKE 7B"/>
    <property type="match status" value="1"/>
</dbReference>
<dbReference type="PANTHER" id="PTHR45036:SF1">
    <property type="entry name" value="METHYLTRANSFERASE LIKE 7A"/>
    <property type="match status" value="1"/>
</dbReference>
<dbReference type="EMBL" id="SWLG01000001">
    <property type="protein sequence ID" value="TLS38894.1"/>
    <property type="molecule type" value="Genomic_DNA"/>
</dbReference>
<proteinExistence type="predicted"/>
<feature type="domain" description="Methyltransferase type 11" evidence="1">
    <location>
        <begin position="43"/>
        <end position="138"/>
    </location>
</feature>
<keyword evidence="3" id="KW-1185">Reference proteome</keyword>
<dbReference type="RefSeq" id="WP_138122186.1">
    <property type="nucleotide sequence ID" value="NZ_SWLG01000001.1"/>
</dbReference>
<dbReference type="AlphaFoldDB" id="A0A5R9FE96"/>
<dbReference type="InterPro" id="IPR029063">
    <property type="entry name" value="SAM-dependent_MTases_sf"/>
</dbReference>
<evidence type="ECO:0000313" key="3">
    <source>
        <dbReference type="Proteomes" id="UP000308230"/>
    </source>
</evidence>
<comment type="caution">
    <text evidence="2">The sequence shown here is derived from an EMBL/GenBank/DDBJ whole genome shotgun (WGS) entry which is preliminary data.</text>
</comment>
<dbReference type="CDD" id="cd02440">
    <property type="entry name" value="AdoMet_MTases"/>
    <property type="match status" value="1"/>
</dbReference>
<dbReference type="Proteomes" id="UP000308230">
    <property type="component" value="Unassembled WGS sequence"/>
</dbReference>
<name>A0A5R9FE96_9BACL</name>